<dbReference type="PANTHER" id="PTHR33789">
    <property type="entry name" value="LACHRYMATORY-FACTOR SYNTHASE"/>
    <property type="match status" value="1"/>
</dbReference>
<dbReference type="PANTHER" id="PTHR33789:SF15">
    <property type="entry name" value="LACHRYMATORY-FACTOR SYNTHASE"/>
    <property type="match status" value="1"/>
</dbReference>
<reference evidence="2" key="1">
    <citation type="submission" date="2024-07" db="EMBL/GenBank/DDBJ databases">
        <title>Two chromosome-level genome assemblies of Korean endemic species Abeliophyllum distichum and Forsythia ovata (Oleaceae).</title>
        <authorList>
            <person name="Jang H."/>
        </authorList>
    </citation>
    <scope>NUCLEOTIDE SEQUENCE [LARGE SCALE GENOMIC DNA]</scope>
</reference>
<evidence type="ECO:0000313" key="2">
    <source>
        <dbReference type="Proteomes" id="UP001604336"/>
    </source>
</evidence>
<gene>
    <name evidence="1" type="ORF">Adt_10623</name>
</gene>
<dbReference type="SUPFAM" id="SSF55961">
    <property type="entry name" value="Bet v1-like"/>
    <property type="match status" value="1"/>
</dbReference>
<proteinExistence type="predicted"/>
<dbReference type="InterPro" id="IPR053249">
    <property type="entry name" value="LFS"/>
</dbReference>
<dbReference type="Proteomes" id="UP001604336">
    <property type="component" value="Unassembled WGS sequence"/>
</dbReference>
<accession>A0ABD1UKI8</accession>
<comment type="caution">
    <text evidence="1">The sequence shown here is derived from an EMBL/GenBank/DDBJ whole genome shotgun (WGS) entry which is preliminary data.</text>
</comment>
<sequence>MAEQKKWEGTVSTTLENANADQIWPFWKDFYGVNKWFPGNTTCEGIHGNNGEPGCIRHCGDLPVPAIDGSASSWHRERLIAIDDIEKSFSYEILDSNFGVKSYVASVKIDPLAGGDSGRGCRIEWRFTVEPVEGWRLEDMVSNYEVWLKIMVKNMEAAVFDHSS</sequence>
<dbReference type="CDD" id="cd07821">
    <property type="entry name" value="PYR_PYL_RCAR_like"/>
    <property type="match status" value="1"/>
</dbReference>
<dbReference type="GO" id="GO:0004864">
    <property type="term" value="F:protein phosphatase inhibitor activity"/>
    <property type="evidence" value="ECO:0007669"/>
    <property type="project" value="UniProtKB-ARBA"/>
</dbReference>
<dbReference type="EMBL" id="JBFOLK010000003">
    <property type="protein sequence ID" value="KAL2525569.1"/>
    <property type="molecule type" value="Genomic_DNA"/>
</dbReference>
<dbReference type="AlphaFoldDB" id="A0ABD1UKI8"/>
<keyword evidence="2" id="KW-1185">Reference proteome</keyword>
<name>A0ABD1UKI8_9LAMI</name>
<organism evidence="1 2">
    <name type="scientific">Abeliophyllum distichum</name>
    <dbReference type="NCBI Taxonomy" id="126358"/>
    <lineage>
        <taxon>Eukaryota</taxon>
        <taxon>Viridiplantae</taxon>
        <taxon>Streptophyta</taxon>
        <taxon>Embryophyta</taxon>
        <taxon>Tracheophyta</taxon>
        <taxon>Spermatophyta</taxon>
        <taxon>Magnoliopsida</taxon>
        <taxon>eudicotyledons</taxon>
        <taxon>Gunneridae</taxon>
        <taxon>Pentapetalae</taxon>
        <taxon>asterids</taxon>
        <taxon>lamiids</taxon>
        <taxon>Lamiales</taxon>
        <taxon>Oleaceae</taxon>
        <taxon>Forsythieae</taxon>
        <taxon>Abeliophyllum</taxon>
    </lineage>
</organism>
<dbReference type="InterPro" id="IPR019587">
    <property type="entry name" value="Polyketide_cyclase/dehydratase"/>
</dbReference>
<dbReference type="InterPro" id="IPR023393">
    <property type="entry name" value="START-like_dom_sf"/>
</dbReference>
<dbReference type="Gene3D" id="3.30.530.20">
    <property type="match status" value="1"/>
</dbReference>
<dbReference type="FunFam" id="3.30.530.20:FF:000064">
    <property type="entry name" value="Lachrymatory-factor synthase"/>
    <property type="match status" value="1"/>
</dbReference>
<dbReference type="Pfam" id="PF10604">
    <property type="entry name" value="Polyketide_cyc2"/>
    <property type="match status" value="1"/>
</dbReference>
<protein>
    <submittedName>
        <fullName evidence="1">Polyketide cyclase/dehydrase and lipid transport superfamily protein</fullName>
    </submittedName>
</protein>
<evidence type="ECO:0000313" key="1">
    <source>
        <dbReference type="EMBL" id="KAL2525569.1"/>
    </source>
</evidence>